<evidence type="ECO:0000256" key="1">
    <source>
        <dbReference type="ARBA" id="ARBA00022452"/>
    </source>
</evidence>
<dbReference type="Pfam" id="PF03865">
    <property type="entry name" value="ShlB"/>
    <property type="match status" value="1"/>
</dbReference>
<evidence type="ECO:0000313" key="7">
    <source>
        <dbReference type="Proteomes" id="UP000092377"/>
    </source>
</evidence>
<dbReference type="GO" id="GO:0098046">
    <property type="term" value="C:type V protein secretion system complex"/>
    <property type="evidence" value="ECO:0007669"/>
    <property type="project" value="TreeGrafter"/>
</dbReference>
<keyword evidence="2" id="KW-0812">Transmembrane</keyword>
<reference evidence="7" key="1">
    <citation type="submission" date="2016-06" db="EMBL/GenBank/DDBJ databases">
        <authorList>
            <person name="Butler K."/>
        </authorList>
    </citation>
    <scope>NUCLEOTIDE SEQUENCE [LARGE SCALE GENOMIC DNA]</scope>
    <source>
        <strain evidence="7">GCSL-Mp20</strain>
    </source>
</reference>
<evidence type="ECO:0000313" key="6">
    <source>
        <dbReference type="EMBL" id="OBU03104.1"/>
    </source>
</evidence>
<dbReference type="Pfam" id="PF08479">
    <property type="entry name" value="POTRA_2"/>
    <property type="match status" value="1"/>
</dbReference>
<evidence type="ECO:0000256" key="3">
    <source>
        <dbReference type="ARBA" id="ARBA00023237"/>
    </source>
</evidence>
<dbReference type="InterPro" id="IPR051544">
    <property type="entry name" value="TPS_OM_transporter"/>
</dbReference>
<dbReference type="InterPro" id="IPR013686">
    <property type="entry name" value="Polypept-transport_assoc_ShlB"/>
</dbReference>
<evidence type="ECO:0000259" key="4">
    <source>
        <dbReference type="Pfam" id="PF03865"/>
    </source>
</evidence>
<evidence type="ECO:0008006" key="8">
    <source>
        <dbReference type="Google" id="ProtNLM"/>
    </source>
</evidence>
<comment type="caution">
    <text evidence="6">The sequence shown here is derived from an EMBL/GenBank/DDBJ whole genome shotgun (WGS) entry which is preliminary data.</text>
</comment>
<feature type="domain" description="Haemolysin activator HlyB C-terminal" evidence="4">
    <location>
        <begin position="170"/>
        <end position="479"/>
    </location>
</feature>
<dbReference type="Gene3D" id="3.10.20.310">
    <property type="entry name" value="membrane protein fhac"/>
    <property type="match status" value="1"/>
</dbReference>
<organism evidence="6 7">
    <name type="scientific">Morganella psychrotolerans</name>
    <dbReference type="NCBI Taxonomy" id="368603"/>
    <lineage>
        <taxon>Bacteria</taxon>
        <taxon>Pseudomonadati</taxon>
        <taxon>Pseudomonadota</taxon>
        <taxon>Gammaproteobacteria</taxon>
        <taxon>Enterobacterales</taxon>
        <taxon>Morganellaceae</taxon>
        <taxon>Morganella</taxon>
    </lineage>
</organism>
<sequence length="515" mass="56603">MIKKITAAIAIAAGTCAWSTENPPSVPSAEPCATLSAVIIEQRELIAPSHLADQFEHQVTGQCLTSGQMAEAIMGLESGIHQAGFITALVSVPPQNVSDGILVVSYQPGYLSGYRDQESGESRFGLNLIFPQRADKQLNIRDTELGMTHLNELAGLGAQAVVVPDPDKPGSSVVMVSQQKKRSLSGRLDVNNHGSPSTGRLQINNRLSIENPLGLYDRLFIYTLRDLDKDHSGGTKFIYAQYRVPYQHWEFTAGGSYGEQKQQYPVVNDTLDYFTRSKMLDLSIARKLLLTPIHDMTLSSGVSAVTRSITLAGSALQAPERRSVYWDLALNHRYHHPAFTLQYQIQYKHSLNRFGAMPLSPKKIKPTRQVIAETTLTVPFRGGGQAFYYEGMLRGVTNADKSDGMDYVSLGDRYSVRGYPFAYSMSAERAIISRNEFVWQQAFVNHNIYIAADAAQPYAQVIGMASPDWLAGSEIGIKGSYKSVGYNFFAGMPLTAADNIRPFSVNAGFSVSVSY</sequence>
<dbReference type="AlphaFoldDB" id="A0A1B8H202"/>
<dbReference type="PANTHER" id="PTHR34597:SF3">
    <property type="entry name" value="OUTER MEMBRANE TRANSPORTER CDIB"/>
    <property type="match status" value="1"/>
</dbReference>
<keyword evidence="7" id="KW-1185">Reference proteome</keyword>
<keyword evidence="1" id="KW-0472">Membrane</keyword>
<dbReference type="GO" id="GO:0008320">
    <property type="term" value="F:protein transmembrane transporter activity"/>
    <property type="evidence" value="ECO:0007669"/>
    <property type="project" value="TreeGrafter"/>
</dbReference>
<keyword evidence="1" id="KW-1134">Transmembrane beta strand</keyword>
<gene>
    <name evidence="6" type="ORF">AYY18_10565</name>
</gene>
<dbReference type="PANTHER" id="PTHR34597">
    <property type="entry name" value="SLR1661 PROTEIN"/>
    <property type="match status" value="1"/>
</dbReference>
<dbReference type="PIRSF" id="PIRSF029745">
    <property type="entry name" value="FhaC"/>
    <property type="match status" value="1"/>
</dbReference>
<dbReference type="InterPro" id="IPR005565">
    <property type="entry name" value="Hemolysn_activator_HlyB_C"/>
</dbReference>
<proteinExistence type="predicted"/>
<evidence type="ECO:0000259" key="5">
    <source>
        <dbReference type="Pfam" id="PF08479"/>
    </source>
</evidence>
<dbReference type="RefSeq" id="WP_067405658.1">
    <property type="nucleotide sequence ID" value="NZ_LZEY01000059.1"/>
</dbReference>
<dbReference type="Proteomes" id="UP000092377">
    <property type="component" value="Unassembled WGS sequence"/>
</dbReference>
<accession>A0A1B8H202</accession>
<protein>
    <recommendedName>
        <fullName evidence="8">ShlB/FhaC/HecB family hemolysin secretion/activation protein</fullName>
    </recommendedName>
</protein>
<dbReference type="InterPro" id="IPR027282">
    <property type="entry name" value="TPS"/>
</dbReference>
<evidence type="ECO:0000256" key="2">
    <source>
        <dbReference type="ARBA" id="ARBA00022692"/>
    </source>
</evidence>
<dbReference type="EMBL" id="LZEY01000059">
    <property type="protein sequence ID" value="OBU03104.1"/>
    <property type="molecule type" value="Genomic_DNA"/>
</dbReference>
<dbReference type="OrthoDB" id="290122at2"/>
<dbReference type="GO" id="GO:0046819">
    <property type="term" value="P:protein secretion by the type V secretion system"/>
    <property type="evidence" value="ECO:0007669"/>
    <property type="project" value="TreeGrafter"/>
</dbReference>
<feature type="domain" description="Polypeptide-transport-associated ShlB-type" evidence="5">
    <location>
        <begin position="36"/>
        <end position="104"/>
    </location>
</feature>
<keyword evidence="3" id="KW-0998">Cell outer membrane</keyword>
<name>A0A1B8H202_9GAMM</name>
<dbReference type="Gene3D" id="2.40.160.50">
    <property type="entry name" value="membrane protein fhac: a member of the omp85/tpsb transporter family"/>
    <property type="match status" value="1"/>
</dbReference>